<gene>
    <name evidence="13" type="ORF">Hamer_G003377</name>
</gene>
<organism evidence="13 14">
    <name type="scientific">Homarus americanus</name>
    <name type="common">American lobster</name>
    <dbReference type="NCBI Taxonomy" id="6706"/>
    <lineage>
        <taxon>Eukaryota</taxon>
        <taxon>Metazoa</taxon>
        <taxon>Ecdysozoa</taxon>
        <taxon>Arthropoda</taxon>
        <taxon>Crustacea</taxon>
        <taxon>Multicrustacea</taxon>
        <taxon>Malacostraca</taxon>
        <taxon>Eumalacostraca</taxon>
        <taxon>Eucarida</taxon>
        <taxon>Decapoda</taxon>
        <taxon>Pleocyemata</taxon>
        <taxon>Astacidea</taxon>
        <taxon>Nephropoidea</taxon>
        <taxon>Nephropidae</taxon>
        <taxon>Homarus</taxon>
    </lineage>
</organism>
<evidence type="ECO:0000256" key="1">
    <source>
        <dbReference type="ARBA" id="ARBA00004298"/>
    </source>
</evidence>
<feature type="transmembrane region" description="Helical" evidence="12">
    <location>
        <begin position="35"/>
        <end position="54"/>
    </location>
</feature>
<dbReference type="AlphaFoldDB" id="A0A8J5TA48"/>
<evidence type="ECO:0000256" key="7">
    <source>
        <dbReference type="ARBA" id="ARBA00022982"/>
    </source>
</evidence>
<comment type="subcellular location">
    <subcellularLocation>
        <location evidence="1">Mitochondrion inner membrane</location>
        <topology evidence="1">Single-pass membrane protein</topology>
        <orientation evidence="1">Matrix side</orientation>
    </subcellularLocation>
</comment>
<dbReference type="GO" id="GO:0005743">
    <property type="term" value="C:mitochondrial inner membrane"/>
    <property type="evidence" value="ECO:0007669"/>
    <property type="project" value="UniProtKB-SubCell"/>
</dbReference>
<evidence type="ECO:0000313" key="14">
    <source>
        <dbReference type="Proteomes" id="UP000747542"/>
    </source>
</evidence>
<keyword evidence="10 12" id="KW-0472">Membrane</keyword>
<keyword evidence="6" id="KW-0999">Mitochondrion inner membrane</keyword>
<dbReference type="PANTHER" id="PTHR13099:SF0">
    <property type="entry name" value="NADH DEHYDROGENASE [UBIQUINONE] 1 SUBUNIT C2-RELATED"/>
    <property type="match status" value="1"/>
</dbReference>
<dbReference type="Pfam" id="PF06374">
    <property type="entry name" value="NDUF_C2"/>
    <property type="match status" value="1"/>
</dbReference>
<evidence type="ECO:0000256" key="6">
    <source>
        <dbReference type="ARBA" id="ARBA00022792"/>
    </source>
</evidence>
<keyword evidence="7" id="KW-0249">Electron transport</keyword>
<keyword evidence="8 12" id="KW-1133">Transmembrane helix</keyword>
<dbReference type="PANTHER" id="PTHR13099">
    <property type="entry name" value="NADH-UBIQUINONE OXIDOREDUCTASE SUBUNIT B14.5B"/>
    <property type="match status" value="1"/>
</dbReference>
<proteinExistence type="inferred from homology"/>
<keyword evidence="9" id="KW-0496">Mitochondrion</keyword>
<dbReference type="EMBL" id="JAHLQT010007678">
    <property type="protein sequence ID" value="KAG7174434.1"/>
    <property type="molecule type" value="Genomic_DNA"/>
</dbReference>
<evidence type="ECO:0000256" key="8">
    <source>
        <dbReference type="ARBA" id="ARBA00022989"/>
    </source>
</evidence>
<reference evidence="13" key="1">
    <citation type="journal article" date="2021" name="Sci. Adv.">
        <title>The American lobster genome reveals insights on longevity, neural, and immune adaptations.</title>
        <authorList>
            <person name="Polinski J.M."/>
            <person name="Zimin A.V."/>
            <person name="Clark K.F."/>
            <person name="Kohn A.B."/>
            <person name="Sadowski N."/>
            <person name="Timp W."/>
            <person name="Ptitsyn A."/>
            <person name="Khanna P."/>
            <person name="Romanova D.Y."/>
            <person name="Williams P."/>
            <person name="Greenwood S.J."/>
            <person name="Moroz L.L."/>
            <person name="Walt D.R."/>
            <person name="Bodnar A.G."/>
        </authorList>
    </citation>
    <scope>NUCLEOTIDE SEQUENCE</scope>
    <source>
        <strain evidence="13">GMGI-L3</strain>
    </source>
</reference>
<protein>
    <submittedName>
        <fullName evidence="13">Putative NADH-ubiquinone oxidoreductase subunit b14.5b (NDUFC2)-containing protein</fullName>
    </submittedName>
</protein>
<evidence type="ECO:0000256" key="2">
    <source>
        <dbReference type="ARBA" id="ARBA00008674"/>
    </source>
</evidence>
<name>A0A8J5TA48_HOMAM</name>
<keyword evidence="5 12" id="KW-0812">Transmembrane</keyword>
<evidence type="ECO:0000256" key="10">
    <source>
        <dbReference type="ARBA" id="ARBA00023136"/>
    </source>
</evidence>
<evidence type="ECO:0000313" key="13">
    <source>
        <dbReference type="EMBL" id="KAG7174434.1"/>
    </source>
</evidence>
<feature type="region of interest" description="Disordered" evidence="11">
    <location>
        <begin position="1"/>
        <end position="20"/>
    </location>
</feature>
<evidence type="ECO:0000256" key="4">
    <source>
        <dbReference type="ARBA" id="ARBA00022660"/>
    </source>
</evidence>
<evidence type="ECO:0000256" key="3">
    <source>
        <dbReference type="ARBA" id="ARBA00022448"/>
    </source>
</evidence>
<dbReference type="Proteomes" id="UP000747542">
    <property type="component" value="Unassembled WGS sequence"/>
</dbReference>
<accession>A0A8J5TA48</accession>
<evidence type="ECO:0000256" key="5">
    <source>
        <dbReference type="ARBA" id="ARBA00022692"/>
    </source>
</evidence>
<comment type="caution">
    <text evidence="13">The sequence shown here is derived from an EMBL/GenBank/DDBJ whole genome shotgun (WGS) entry which is preliminary data.</text>
</comment>
<keyword evidence="4" id="KW-0679">Respiratory chain</keyword>
<keyword evidence="3" id="KW-0813">Transport</keyword>
<keyword evidence="14" id="KW-1185">Reference proteome</keyword>
<dbReference type="GO" id="GO:0006120">
    <property type="term" value="P:mitochondrial electron transport, NADH to ubiquinone"/>
    <property type="evidence" value="ECO:0007669"/>
    <property type="project" value="InterPro"/>
</dbReference>
<sequence>MNHHNMEPDERTEIDPAEYFNPDNAGPPPSFLRKAWFPTVLAGVGVSLACVLNLHNRKPAFSGLQQHAIFSGLGTIFGFTGGNWLDRRAAQRDAVLYHYIVSHPEDFPPVGIEKEVCRCAEEVGAHPLILEGHDAVRSNPRMALVFNFI</sequence>
<evidence type="ECO:0000256" key="11">
    <source>
        <dbReference type="SAM" id="MobiDB-lite"/>
    </source>
</evidence>
<evidence type="ECO:0000256" key="9">
    <source>
        <dbReference type="ARBA" id="ARBA00023128"/>
    </source>
</evidence>
<evidence type="ECO:0000256" key="12">
    <source>
        <dbReference type="SAM" id="Phobius"/>
    </source>
</evidence>
<comment type="similarity">
    <text evidence="2">Belongs to the complex I NDUFC2 subunit family.</text>
</comment>
<dbReference type="InterPro" id="IPR009423">
    <property type="entry name" value="NDUC2"/>
</dbReference>
<feature type="compositionally biased region" description="Basic and acidic residues" evidence="11">
    <location>
        <begin position="1"/>
        <end position="14"/>
    </location>
</feature>